<accession>A0A1I7N055</accession>
<evidence type="ECO:0000313" key="4">
    <source>
        <dbReference type="EMBL" id="SFV27956.1"/>
    </source>
</evidence>
<evidence type="ECO:0000313" key="5">
    <source>
        <dbReference type="Proteomes" id="UP000199074"/>
    </source>
</evidence>
<evidence type="ECO:0000256" key="2">
    <source>
        <dbReference type="SAM" id="MobiDB-lite"/>
    </source>
</evidence>
<sequence length="198" mass="21886">MAQETHHDTADEAQRADAAGTAQRDDAPKRTRRDDKDGDLAIVGRSVTINRPRAELFSYWRDFTNLPSFMHAIERIEMTGDRRSTWTVKAPVGQTVTFETEVTGLVENEEIGWCSVEGSQIKTSGHVTFKDAPAGRGTVVSAEIGYEPPGGDVGRLLAKLFMAEPNIQARHELKRFKMLMETGEIATGANHKSDRGDD</sequence>
<dbReference type="Proteomes" id="UP000199074">
    <property type="component" value="Unassembled WGS sequence"/>
</dbReference>
<dbReference type="PANTHER" id="PTHR33824">
    <property type="entry name" value="POLYKETIDE CYCLASE/DEHYDRASE AND LIPID TRANSPORT SUPERFAMILY PROTEIN"/>
    <property type="match status" value="1"/>
</dbReference>
<feature type="region of interest" description="Disordered" evidence="2">
    <location>
        <begin position="1"/>
        <end position="38"/>
    </location>
</feature>
<evidence type="ECO:0000259" key="3">
    <source>
        <dbReference type="Pfam" id="PF03364"/>
    </source>
</evidence>
<dbReference type="EMBL" id="FPCK01000001">
    <property type="protein sequence ID" value="SFV27956.1"/>
    <property type="molecule type" value="Genomic_DNA"/>
</dbReference>
<feature type="domain" description="Coenzyme Q-binding protein COQ10 START" evidence="3">
    <location>
        <begin position="49"/>
        <end position="157"/>
    </location>
</feature>
<dbReference type="AlphaFoldDB" id="A0A1I7N055"/>
<dbReference type="RefSeq" id="WP_092423761.1">
    <property type="nucleotide sequence ID" value="NZ_FPCK01000001.1"/>
</dbReference>
<reference evidence="4 5" key="1">
    <citation type="submission" date="2016-10" db="EMBL/GenBank/DDBJ databases">
        <authorList>
            <person name="de Groot N.N."/>
        </authorList>
    </citation>
    <scope>NUCLEOTIDE SEQUENCE [LARGE SCALE GENOMIC DNA]</scope>
    <source>
        <strain evidence="4 5">IPL20</strain>
    </source>
</reference>
<dbReference type="InterPro" id="IPR005031">
    <property type="entry name" value="COQ10_START"/>
</dbReference>
<organism evidence="4 5">
    <name type="scientific">Devosia crocina</name>
    <dbReference type="NCBI Taxonomy" id="429728"/>
    <lineage>
        <taxon>Bacteria</taxon>
        <taxon>Pseudomonadati</taxon>
        <taxon>Pseudomonadota</taxon>
        <taxon>Alphaproteobacteria</taxon>
        <taxon>Hyphomicrobiales</taxon>
        <taxon>Devosiaceae</taxon>
        <taxon>Devosia</taxon>
    </lineage>
</organism>
<protein>
    <submittedName>
        <fullName evidence="4">Polyketide cyclase / dehydrase and lipid transport</fullName>
    </submittedName>
</protein>
<dbReference type="STRING" id="429728.SAMN05216456_0402"/>
<feature type="compositionally biased region" description="Basic and acidic residues" evidence="2">
    <location>
        <begin position="23"/>
        <end position="38"/>
    </location>
</feature>
<name>A0A1I7N055_9HYPH</name>
<dbReference type="CDD" id="cd07817">
    <property type="entry name" value="SRPBCC_8"/>
    <property type="match status" value="1"/>
</dbReference>
<keyword evidence="5" id="KW-1185">Reference proteome</keyword>
<dbReference type="Pfam" id="PF03364">
    <property type="entry name" value="Polyketide_cyc"/>
    <property type="match status" value="1"/>
</dbReference>
<evidence type="ECO:0000256" key="1">
    <source>
        <dbReference type="ARBA" id="ARBA00008918"/>
    </source>
</evidence>
<dbReference type="InterPro" id="IPR047137">
    <property type="entry name" value="ORF3"/>
</dbReference>
<dbReference type="SUPFAM" id="SSF55961">
    <property type="entry name" value="Bet v1-like"/>
    <property type="match status" value="1"/>
</dbReference>
<dbReference type="InterPro" id="IPR023393">
    <property type="entry name" value="START-like_dom_sf"/>
</dbReference>
<proteinExistence type="inferred from homology"/>
<feature type="compositionally biased region" description="Basic and acidic residues" evidence="2">
    <location>
        <begin position="1"/>
        <end position="15"/>
    </location>
</feature>
<dbReference type="OrthoDB" id="9797595at2"/>
<gene>
    <name evidence="4" type="ORF">SAMN05216456_0402</name>
</gene>
<dbReference type="Gene3D" id="3.30.530.20">
    <property type="match status" value="1"/>
</dbReference>
<dbReference type="PANTHER" id="PTHR33824:SF7">
    <property type="entry name" value="POLYKETIDE CYCLASE_DEHYDRASE AND LIPID TRANSPORT SUPERFAMILY PROTEIN"/>
    <property type="match status" value="1"/>
</dbReference>
<comment type="similarity">
    <text evidence="1">Belongs to the ribosome association toxin RatA family.</text>
</comment>